<gene>
    <name evidence="1" type="ORF">OPV22_010598</name>
</gene>
<proteinExistence type="predicted"/>
<sequence length="72" mass="8857">MWNWGMKEIGHCSRSSIRKSLNSFFFNWGYMCKPLIRAYGLRKIEIKRMRHVDENKGQENDVLRLVCIHRWW</sequence>
<evidence type="ECO:0000313" key="2">
    <source>
        <dbReference type="Proteomes" id="UP001222027"/>
    </source>
</evidence>
<dbReference type="Proteomes" id="UP001222027">
    <property type="component" value="Unassembled WGS sequence"/>
</dbReference>
<keyword evidence="2" id="KW-1185">Reference proteome</keyword>
<organism evidence="1 2">
    <name type="scientific">Ensete ventricosum</name>
    <name type="common">Abyssinian banana</name>
    <name type="synonym">Musa ensete</name>
    <dbReference type="NCBI Taxonomy" id="4639"/>
    <lineage>
        <taxon>Eukaryota</taxon>
        <taxon>Viridiplantae</taxon>
        <taxon>Streptophyta</taxon>
        <taxon>Embryophyta</taxon>
        <taxon>Tracheophyta</taxon>
        <taxon>Spermatophyta</taxon>
        <taxon>Magnoliopsida</taxon>
        <taxon>Liliopsida</taxon>
        <taxon>Zingiberales</taxon>
        <taxon>Musaceae</taxon>
        <taxon>Ensete</taxon>
    </lineage>
</organism>
<comment type="caution">
    <text evidence="1">The sequence shown here is derived from an EMBL/GenBank/DDBJ whole genome shotgun (WGS) entry which is preliminary data.</text>
</comment>
<dbReference type="EMBL" id="JAQQAF010000003">
    <property type="protein sequence ID" value="KAJ8500046.1"/>
    <property type="molecule type" value="Genomic_DNA"/>
</dbReference>
<dbReference type="AlphaFoldDB" id="A0AAV8RHR9"/>
<protein>
    <submittedName>
        <fullName evidence="1">Uncharacterized protein</fullName>
    </submittedName>
</protein>
<reference evidence="1 2" key="1">
    <citation type="submission" date="2022-12" db="EMBL/GenBank/DDBJ databases">
        <title>Chromosome-scale assembly of the Ensete ventricosum genome.</title>
        <authorList>
            <person name="Dussert Y."/>
            <person name="Stocks J."/>
            <person name="Wendawek A."/>
            <person name="Woldeyes F."/>
            <person name="Nichols R.A."/>
            <person name="Borrell J.S."/>
        </authorList>
    </citation>
    <scope>NUCLEOTIDE SEQUENCE [LARGE SCALE GENOMIC DNA]</scope>
    <source>
        <strain evidence="2">cv. Maze</strain>
        <tissue evidence="1">Seeds</tissue>
    </source>
</reference>
<name>A0AAV8RHR9_ENSVE</name>
<evidence type="ECO:0000313" key="1">
    <source>
        <dbReference type="EMBL" id="KAJ8500046.1"/>
    </source>
</evidence>
<accession>A0AAV8RHR9</accession>